<dbReference type="RefSeq" id="WP_012740497.1">
    <property type="nucleotide sequence ID" value="NZ_CP085937.1"/>
</dbReference>
<organism evidence="1 2">
    <name type="scientific">Lachnospira eligens</name>
    <dbReference type="NCBI Taxonomy" id="39485"/>
    <lineage>
        <taxon>Bacteria</taxon>
        <taxon>Bacillati</taxon>
        <taxon>Bacillota</taxon>
        <taxon>Clostridia</taxon>
        <taxon>Lachnospirales</taxon>
        <taxon>Lachnospiraceae</taxon>
        <taxon>Lachnospira</taxon>
    </lineage>
</organism>
<evidence type="ECO:0000313" key="1">
    <source>
        <dbReference type="EMBL" id="CUQ74830.1"/>
    </source>
</evidence>
<dbReference type="AlphaFoldDB" id="A0A174YVX9"/>
<dbReference type="Proteomes" id="UP000095621">
    <property type="component" value="Unassembled WGS sequence"/>
</dbReference>
<proteinExistence type="predicted"/>
<evidence type="ECO:0000313" key="2">
    <source>
        <dbReference type="Proteomes" id="UP000095621"/>
    </source>
</evidence>
<sequence>MDEREAVIADIWKQIDEGHTNGYTHFNMQKADGGHIQVFDHGRIVENGRYGRVIYALITNLETVRENYGNSECNN</sequence>
<gene>
    <name evidence="1" type="ORF">ERS852490_00178</name>
</gene>
<dbReference type="EMBL" id="CZBU01000001">
    <property type="protein sequence ID" value="CUQ74830.1"/>
    <property type="molecule type" value="Genomic_DNA"/>
</dbReference>
<dbReference type="GeneID" id="71415275"/>
<accession>A0A174YVX9</accession>
<reference evidence="1 2" key="1">
    <citation type="submission" date="2015-09" db="EMBL/GenBank/DDBJ databases">
        <authorList>
            <consortium name="Pathogen Informatics"/>
        </authorList>
    </citation>
    <scope>NUCLEOTIDE SEQUENCE [LARGE SCALE GENOMIC DNA]</scope>
    <source>
        <strain evidence="1 2">2789STDY5834875</strain>
    </source>
</reference>
<protein>
    <submittedName>
        <fullName evidence="1">Uncharacterized protein</fullName>
    </submittedName>
</protein>
<name>A0A174YVX9_9FIRM</name>